<sequence length="202" mass="21530">MGVDTGRGSGGSGLDRYWRRRVVALAMGLGAVGVLAWACADGEDEPRRRANAARSDPPPTAMPTVTVTRTVIRSAEPVAEGGRCAAKNLVVSLAASRDTYTGRDAPRFRVSVVNAGEGECTWDAGSLDVRVASGDDRIWSSARCRRGGGGRAENTRRTLRRGIPYVDTVGWDRRRGCGGARVRPGTYVVALKGAGKQVFQLR</sequence>
<keyword evidence="1" id="KW-1133">Transmembrane helix</keyword>
<comment type="caution">
    <text evidence="2">The sequence shown here is derived from an EMBL/GenBank/DDBJ whole genome shotgun (WGS) entry which is preliminary data.</text>
</comment>
<dbReference type="Proteomes" id="UP000432015">
    <property type="component" value="Unassembled WGS sequence"/>
</dbReference>
<name>A0A7K1KTR6_9ACTN</name>
<dbReference type="AlphaFoldDB" id="A0A7K1KTR6"/>
<proteinExistence type="predicted"/>
<gene>
    <name evidence="2" type="ORF">GNZ18_03095</name>
</gene>
<protein>
    <recommendedName>
        <fullName evidence="4">DUF4232 domain-containing protein</fullName>
    </recommendedName>
</protein>
<dbReference type="EMBL" id="WOFH01000001">
    <property type="protein sequence ID" value="MUN35588.1"/>
    <property type="molecule type" value="Genomic_DNA"/>
</dbReference>
<dbReference type="RefSeq" id="WP_156214505.1">
    <property type="nucleotide sequence ID" value="NZ_WOFH01000001.1"/>
</dbReference>
<keyword evidence="1" id="KW-0812">Transmembrane</keyword>
<feature type="transmembrane region" description="Helical" evidence="1">
    <location>
        <begin position="22"/>
        <end position="40"/>
    </location>
</feature>
<reference evidence="2 3" key="1">
    <citation type="submission" date="2019-11" db="EMBL/GenBank/DDBJ databases">
        <authorList>
            <person name="Cao P."/>
        </authorList>
    </citation>
    <scope>NUCLEOTIDE SEQUENCE [LARGE SCALE GENOMIC DNA]</scope>
    <source>
        <strain evidence="2 3">NEAU-AAG5</strain>
    </source>
</reference>
<keyword evidence="3" id="KW-1185">Reference proteome</keyword>
<evidence type="ECO:0008006" key="4">
    <source>
        <dbReference type="Google" id="ProtNLM"/>
    </source>
</evidence>
<keyword evidence="1" id="KW-0472">Membrane</keyword>
<evidence type="ECO:0000313" key="3">
    <source>
        <dbReference type="Proteomes" id="UP000432015"/>
    </source>
</evidence>
<evidence type="ECO:0000256" key="1">
    <source>
        <dbReference type="SAM" id="Phobius"/>
    </source>
</evidence>
<evidence type="ECO:0000313" key="2">
    <source>
        <dbReference type="EMBL" id="MUN35588.1"/>
    </source>
</evidence>
<accession>A0A7K1KTR6</accession>
<organism evidence="2 3">
    <name type="scientific">Actinomadura litoris</name>
    <dbReference type="NCBI Taxonomy" id="2678616"/>
    <lineage>
        <taxon>Bacteria</taxon>
        <taxon>Bacillati</taxon>
        <taxon>Actinomycetota</taxon>
        <taxon>Actinomycetes</taxon>
        <taxon>Streptosporangiales</taxon>
        <taxon>Thermomonosporaceae</taxon>
        <taxon>Actinomadura</taxon>
    </lineage>
</organism>